<reference evidence="10" key="2">
    <citation type="submission" date="2020-09" db="EMBL/GenBank/DDBJ databases">
        <authorList>
            <person name="Sun Q."/>
            <person name="Ohkuma M."/>
        </authorList>
    </citation>
    <scope>NUCLEOTIDE SEQUENCE</scope>
    <source>
        <strain evidence="10">JCM 3302</strain>
    </source>
</reference>
<feature type="region of interest" description="Disordered" evidence="7">
    <location>
        <begin position="1"/>
        <end position="34"/>
    </location>
</feature>
<organism evidence="10 11">
    <name type="scientific">Streptomyces spiralis</name>
    <dbReference type="NCBI Taxonomy" id="66376"/>
    <lineage>
        <taxon>Bacteria</taxon>
        <taxon>Bacillati</taxon>
        <taxon>Actinomycetota</taxon>
        <taxon>Actinomycetes</taxon>
        <taxon>Kitasatosporales</taxon>
        <taxon>Streptomycetaceae</taxon>
        <taxon>Streptomyces</taxon>
    </lineage>
</organism>
<dbReference type="PANTHER" id="PTHR23513:SF9">
    <property type="entry name" value="ENTEROBACTIN EXPORTER ENTS"/>
    <property type="match status" value="1"/>
</dbReference>
<feature type="transmembrane region" description="Helical" evidence="8">
    <location>
        <begin position="326"/>
        <end position="352"/>
    </location>
</feature>
<reference evidence="10" key="1">
    <citation type="journal article" date="2014" name="Int. J. Syst. Evol. Microbiol.">
        <title>Complete genome sequence of Corynebacterium casei LMG S-19264T (=DSM 44701T), isolated from a smear-ripened cheese.</title>
        <authorList>
            <consortium name="US DOE Joint Genome Institute (JGI-PGF)"/>
            <person name="Walter F."/>
            <person name="Albersmeier A."/>
            <person name="Kalinowski J."/>
            <person name="Ruckert C."/>
        </authorList>
    </citation>
    <scope>NUCLEOTIDE SEQUENCE</scope>
    <source>
        <strain evidence="10">JCM 3302</strain>
    </source>
</reference>
<keyword evidence="3" id="KW-1003">Cell membrane</keyword>
<dbReference type="EMBL" id="BNBC01000026">
    <property type="protein sequence ID" value="GHE88198.1"/>
    <property type="molecule type" value="Genomic_DNA"/>
</dbReference>
<keyword evidence="6 8" id="KW-0472">Membrane</keyword>
<dbReference type="Gene3D" id="1.20.1250.20">
    <property type="entry name" value="MFS general substrate transporter like domains"/>
    <property type="match status" value="1"/>
</dbReference>
<dbReference type="AlphaFoldDB" id="A0A919A857"/>
<evidence type="ECO:0000256" key="7">
    <source>
        <dbReference type="SAM" id="MobiDB-lite"/>
    </source>
</evidence>
<feature type="domain" description="Major facilitator superfamily (MFS) profile" evidence="9">
    <location>
        <begin position="256"/>
        <end position="461"/>
    </location>
</feature>
<dbReference type="InterPro" id="IPR010290">
    <property type="entry name" value="TM_effector"/>
</dbReference>
<sequence>MTDAAAPTEPAQPVEPAKPVEPAESAETPVAAAPPSGLRALLPDLAPWRASRDFRRLWVSGLISNFGSFLTFVALPVQMKELTGSAAAVGAIGAVELVPLIVFGLYGGALADALDKRRLIVWSEAGQGVLSAVLLVNAMLPHPTVWPLYVVAALSSALGAVQRPALDSLWPRIVAHEHLPAATALNSLRWTAGGVAGPALAGVMVAYAGLAPAYAADAATFVVSVALVVRIAAQPASHEAAKPSLRAIAEGARYAWGRKELLGTYVVDLAAMFLAMPLAVLPFLADELDARWALGLMYATVPLGSLLVSVTSGWTSRVHRHGRMVVLAALLWGLAVAAAGVVGDVWLVLLFLTVAGGCDMVSGIFRGAMWNQTIPDALRGRLAGIELLSYSVGPQLGQVRSGGVAAWWGVRASVWSGGLLCAGAVGLLAVCLPGLTRYDARTNEHAVRLREERAAAVRTPA</sequence>
<dbReference type="Pfam" id="PF05977">
    <property type="entry name" value="MFS_3"/>
    <property type="match status" value="1"/>
</dbReference>
<feature type="transmembrane region" description="Helical" evidence="8">
    <location>
        <begin position="119"/>
        <end position="140"/>
    </location>
</feature>
<dbReference type="InterPro" id="IPR020846">
    <property type="entry name" value="MFS_dom"/>
</dbReference>
<dbReference type="GO" id="GO:0022857">
    <property type="term" value="F:transmembrane transporter activity"/>
    <property type="evidence" value="ECO:0007669"/>
    <property type="project" value="InterPro"/>
</dbReference>
<dbReference type="SUPFAM" id="SSF103473">
    <property type="entry name" value="MFS general substrate transporter"/>
    <property type="match status" value="1"/>
</dbReference>
<keyword evidence="4 8" id="KW-0812">Transmembrane</keyword>
<feature type="transmembrane region" description="Helical" evidence="8">
    <location>
        <begin position="291"/>
        <end position="314"/>
    </location>
</feature>
<keyword evidence="11" id="KW-1185">Reference proteome</keyword>
<evidence type="ECO:0000313" key="11">
    <source>
        <dbReference type="Proteomes" id="UP000641386"/>
    </source>
</evidence>
<accession>A0A919A857</accession>
<gene>
    <name evidence="10" type="ORF">GCM10014715_50930</name>
</gene>
<dbReference type="Proteomes" id="UP000641386">
    <property type="component" value="Unassembled WGS sequence"/>
</dbReference>
<feature type="transmembrane region" description="Helical" evidence="8">
    <location>
        <begin position="414"/>
        <end position="435"/>
    </location>
</feature>
<evidence type="ECO:0000256" key="5">
    <source>
        <dbReference type="ARBA" id="ARBA00022989"/>
    </source>
</evidence>
<name>A0A919A857_9ACTN</name>
<dbReference type="GO" id="GO:0005886">
    <property type="term" value="C:plasma membrane"/>
    <property type="evidence" value="ECO:0007669"/>
    <property type="project" value="UniProtKB-SubCell"/>
</dbReference>
<feature type="transmembrane region" description="Helical" evidence="8">
    <location>
        <begin position="85"/>
        <end position="107"/>
    </location>
</feature>
<evidence type="ECO:0000256" key="1">
    <source>
        <dbReference type="ARBA" id="ARBA00004429"/>
    </source>
</evidence>
<proteinExistence type="predicted"/>
<comment type="caution">
    <text evidence="10">The sequence shown here is derived from an EMBL/GenBank/DDBJ whole genome shotgun (WGS) entry which is preliminary data.</text>
</comment>
<evidence type="ECO:0000259" key="9">
    <source>
        <dbReference type="PROSITE" id="PS50850"/>
    </source>
</evidence>
<feature type="transmembrane region" description="Helical" evidence="8">
    <location>
        <begin position="187"/>
        <end position="208"/>
    </location>
</feature>
<evidence type="ECO:0000256" key="3">
    <source>
        <dbReference type="ARBA" id="ARBA00022475"/>
    </source>
</evidence>
<evidence type="ECO:0000256" key="2">
    <source>
        <dbReference type="ARBA" id="ARBA00022448"/>
    </source>
</evidence>
<comment type="subcellular location">
    <subcellularLocation>
        <location evidence="1">Cell inner membrane</location>
        <topology evidence="1">Multi-pass membrane protein</topology>
    </subcellularLocation>
</comment>
<keyword evidence="2" id="KW-0813">Transport</keyword>
<protein>
    <submittedName>
        <fullName evidence="10">MFS transporter</fullName>
    </submittedName>
</protein>
<dbReference type="CDD" id="cd06173">
    <property type="entry name" value="MFS_MefA_like"/>
    <property type="match status" value="1"/>
</dbReference>
<evidence type="ECO:0000256" key="4">
    <source>
        <dbReference type="ARBA" id="ARBA00022692"/>
    </source>
</evidence>
<keyword evidence="5 8" id="KW-1133">Transmembrane helix</keyword>
<dbReference type="PANTHER" id="PTHR23513">
    <property type="entry name" value="INTEGRAL MEMBRANE EFFLUX PROTEIN-RELATED"/>
    <property type="match status" value="1"/>
</dbReference>
<feature type="transmembrane region" description="Helical" evidence="8">
    <location>
        <begin position="57"/>
        <end position="79"/>
    </location>
</feature>
<evidence type="ECO:0000256" key="8">
    <source>
        <dbReference type="SAM" id="Phobius"/>
    </source>
</evidence>
<evidence type="ECO:0000313" key="10">
    <source>
        <dbReference type="EMBL" id="GHE88198.1"/>
    </source>
</evidence>
<feature type="compositionally biased region" description="Low complexity" evidence="7">
    <location>
        <begin position="9"/>
        <end position="27"/>
    </location>
</feature>
<feature type="transmembrane region" description="Helical" evidence="8">
    <location>
        <begin position="262"/>
        <end position="285"/>
    </location>
</feature>
<dbReference type="PROSITE" id="PS50850">
    <property type="entry name" value="MFS"/>
    <property type="match status" value="1"/>
</dbReference>
<dbReference type="InterPro" id="IPR036259">
    <property type="entry name" value="MFS_trans_sf"/>
</dbReference>
<evidence type="ECO:0000256" key="6">
    <source>
        <dbReference type="ARBA" id="ARBA00023136"/>
    </source>
</evidence>